<dbReference type="EMBL" id="BARU01030903">
    <property type="protein sequence ID" value="GAH68569.1"/>
    <property type="molecule type" value="Genomic_DNA"/>
</dbReference>
<evidence type="ECO:0000313" key="1">
    <source>
        <dbReference type="EMBL" id="GAH68569.1"/>
    </source>
</evidence>
<accession>X1IR43</accession>
<sequence>MVMNGFLTTRSLVNSIVPATSKIHTLGLDALIHANNEPNPEAFRLITLYIVVWGISKCLPLPATVDIPKPKAPGIIGRAELLGVFVGVGETGVSVGGTGVFVITGVSVAHPTGQTSRGVGVGVGEGRIQA</sequence>
<gene>
    <name evidence="1" type="ORF">S03H2_48952</name>
</gene>
<organism evidence="1">
    <name type="scientific">marine sediment metagenome</name>
    <dbReference type="NCBI Taxonomy" id="412755"/>
    <lineage>
        <taxon>unclassified sequences</taxon>
        <taxon>metagenomes</taxon>
        <taxon>ecological metagenomes</taxon>
    </lineage>
</organism>
<name>X1IR43_9ZZZZ</name>
<comment type="caution">
    <text evidence="1">The sequence shown here is derived from an EMBL/GenBank/DDBJ whole genome shotgun (WGS) entry which is preliminary data.</text>
</comment>
<feature type="non-terminal residue" evidence="1">
    <location>
        <position position="130"/>
    </location>
</feature>
<dbReference type="AlphaFoldDB" id="X1IR43"/>
<proteinExistence type="predicted"/>
<protein>
    <submittedName>
        <fullName evidence="1">Uncharacterized protein</fullName>
    </submittedName>
</protein>
<reference evidence="1" key="1">
    <citation type="journal article" date="2014" name="Front. Microbiol.">
        <title>High frequency of phylogenetically diverse reductive dehalogenase-homologous genes in deep subseafloor sedimentary metagenomes.</title>
        <authorList>
            <person name="Kawai M."/>
            <person name="Futagami T."/>
            <person name="Toyoda A."/>
            <person name="Takaki Y."/>
            <person name="Nishi S."/>
            <person name="Hori S."/>
            <person name="Arai W."/>
            <person name="Tsubouchi T."/>
            <person name="Morono Y."/>
            <person name="Uchiyama I."/>
            <person name="Ito T."/>
            <person name="Fujiyama A."/>
            <person name="Inagaki F."/>
            <person name="Takami H."/>
        </authorList>
    </citation>
    <scope>NUCLEOTIDE SEQUENCE</scope>
    <source>
        <strain evidence="1">Expedition CK06-06</strain>
    </source>
</reference>